<feature type="domain" description="NADP-dependent oxidoreductase" evidence="4">
    <location>
        <begin position="7"/>
        <end position="256"/>
    </location>
</feature>
<keyword evidence="6" id="KW-1185">Reference proteome</keyword>
<keyword evidence="2" id="KW-0521">NADP</keyword>
<dbReference type="PIRSF" id="PIRSF000097">
    <property type="entry name" value="AKR"/>
    <property type="match status" value="1"/>
</dbReference>
<evidence type="ECO:0000256" key="1">
    <source>
        <dbReference type="ARBA" id="ARBA00007905"/>
    </source>
</evidence>
<dbReference type="Pfam" id="PF00248">
    <property type="entry name" value="Aldo_ket_red"/>
    <property type="match status" value="1"/>
</dbReference>
<dbReference type="RefSeq" id="WP_266085998.1">
    <property type="nucleotide sequence ID" value="NZ_RKLV01000002.1"/>
</dbReference>
<dbReference type="PANTHER" id="PTHR43827">
    <property type="entry name" value="2,5-DIKETO-D-GLUCONIC ACID REDUCTASE"/>
    <property type="match status" value="1"/>
</dbReference>
<dbReference type="PANTHER" id="PTHR43827:SF3">
    <property type="entry name" value="NADP-DEPENDENT OXIDOREDUCTASE DOMAIN-CONTAINING PROTEIN"/>
    <property type="match status" value="1"/>
</dbReference>
<proteinExistence type="inferred from homology"/>
<comment type="similarity">
    <text evidence="1">Belongs to the aldo/keto reductase family.</text>
</comment>
<dbReference type="Gene3D" id="3.20.20.100">
    <property type="entry name" value="NADP-dependent oxidoreductase domain"/>
    <property type="match status" value="1"/>
</dbReference>
<organism evidence="5 6">
    <name type="scientific">Halorutilus salinus</name>
    <dbReference type="NCBI Taxonomy" id="2487751"/>
    <lineage>
        <taxon>Archaea</taxon>
        <taxon>Methanobacteriati</taxon>
        <taxon>Methanobacteriota</taxon>
        <taxon>Stenosarchaea group</taxon>
        <taxon>Halobacteria</taxon>
        <taxon>Halorutilales</taxon>
        <taxon>Halorutilaceae</taxon>
        <taxon>Halorutilus</taxon>
    </lineage>
</organism>
<accession>A0A9Q4C4E6</accession>
<dbReference type="InterPro" id="IPR020471">
    <property type="entry name" value="AKR"/>
</dbReference>
<dbReference type="PROSITE" id="PS00798">
    <property type="entry name" value="ALDOKETO_REDUCTASE_1"/>
    <property type="match status" value="1"/>
</dbReference>
<dbReference type="SUPFAM" id="SSF51430">
    <property type="entry name" value="NAD(P)-linked oxidoreductase"/>
    <property type="match status" value="1"/>
</dbReference>
<protein>
    <submittedName>
        <fullName evidence="5">Aldo/keto reductase</fullName>
    </submittedName>
</protein>
<dbReference type="Proteomes" id="UP001149411">
    <property type="component" value="Unassembled WGS sequence"/>
</dbReference>
<dbReference type="PRINTS" id="PR00069">
    <property type="entry name" value="ALDKETRDTASE"/>
</dbReference>
<dbReference type="AlphaFoldDB" id="A0A9Q4C4E6"/>
<evidence type="ECO:0000256" key="3">
    <source>
        <dbReference type="ARBA" id="ARBA00023002"/>
    </source>
</evidence>
<evidence type="ECO:0000313" key="6">
    <source>
        <dbReference type="Proteomes" id="UP001149411"/>
    </source>
</evidence>
<dbReference type="InterPro" id="IPR023210">
    <property type="entry name" value="NADP_OxRdtase_dom"/>
</dbReference>
<dbReference type="InterPro" id="IPR018170">
    <property type="entry name" value="Aldo/ket_reductase_CS"/>
</dbReference>
<reference evidence="5" key="1">
    <citation type="submission" date="2022-09" db="EMBL/GenBank/DDBJ databases">
        <title>Haloadaptaus new haloarchaeum isolated from saline soil.</title>
        <authorList>
            <person name="Duran-Viseras A."/>
            <person name="Sanchez-Porro C."/>
            <person name="Ventosa A."/>
        </authorList>
    </citation>
    <scope>NUCLEOTIDE SEQUENCE</scope>
    <source>
        <strain evidence="5">F3-133</strain>
    </source>
</reference>
<comment type="caution">
    <text evidence="5">The sequence shown here is derived from an EMBL/GenBank/DDBJ whole genome shotgun (WGS) entry which is preliminary data.</text>
</comment>
<evidence type="ECO:0000256" key="2">
    <source>
        <dbReference type="ARBA" id="ARBA00022857"/>
    </source>
</evidence>
<dbReference type="InterPro" id="IPR036812">
    <property type="entry name" value="NAD(P)_OxRdtase_dom_sf"/>
</dbReference>
<dbReference type="EMBL" id="RKLV01000002">
    <property type="protein sequence ID" value="MCX2818259.1"/>
    <property type="molecule type" value="Genomic_DNA"/>
</dbReference>
<keyword evidence="3" id="KW-0560">Oxidoreductase</keyword>
<evidence type="ECO:0000313" key="5">
    <source>
        <dbReference type="EMBL" id="MCX2818259.1"/>
    </source>
</evidence>
<evidence type="ECO:0000259" key="4">
    <source>
        <dbReference type="Pfam" id="PF00248"/>
    </source>
</evidence>
<sequence length="270" mass="29994">MPDEIPRIGLGTWQNKEREPCVDAVLAALDAGYRHIDTAQAYGNERHVGEGLSRSDVPRDEVFVATKLWNNNLSYDESITQDDAYIGAKRSAELLGVDTIDLLYVHWPAEDYGDGTLEALDKLYDEGVIEAAGVSNFTPELLREAYDKLDAPLIANQVETHPLLPQDEMLSVTDELGIDLVAYSPLGRGGVFDVPEIQEVAEKHDVSEAQVSLAWLLERGVKPIPKSADPEHIRDNYGALDLELDDEDIEAIDSIGERERLIDPEFAPDW</sequence>
<dbReference type="GO" id="GO:0016616">
    <property type="term" value="F:oxidoreductase activity, acting on the CH-OH group of donors, NAD or NADP as acceptor"/>
    <property type="evidence" value="ECO:0007669"/>
    <property type="project" value="UniProtKB-ARBA"/>
</dbReference>
<gene>
    <name evidence="5" type="ORF">EGH25_02690</name>
</gene>
<name>A0A9Q4C4E6_9EURY</name>